<gene>
    <name evidence="10" type="ORF">ACFQ42_07820</name>
</gene>
<evidence type="ECO:0000256" key="7">
    <source>
        <dbReference type="ARBA" id="ARBA00023136"/>
    </source>
</evidence>
<feature type="transmembrane region" description="Helical" evidence="8">
    <location>
        <begin position="227"/>
        <end position="256"/>
    </location>
</feature>
<evidence type="ECO:0000256" key="6">
    <source>
        <dbReference type="ARBA" id="ARBA00022989"/>
    </source>
</evidence>
<dbReference type="RefSeq" id="WP_125677045.1">
    <property type="nucleotide sequence ID" value="NZ_JBHTOI010000043.1"/>
</dbReference>
<comment type="similarity">
    <text evidence="2">Belongs to the ABC-2 integral membrane protein family.</text>
</comment>
<organism evidence="10 11">
    <name type="scientific">Companilactobacillus keshanensis</name>
    <dbReference type="NCBI Taxonomy" id="2486003"/>
    <lineage>
        <taxon>Bacteria</taxon>
        <taxon>Bacillati</taxon>
        <taxon>Bacillota</taxon>
        <taxon>Bacilli</taxon>
        <taxon>Lactobacillales</taxon>
        <taxon>Lactobacillaceae</taxon>
        <taxon>Companilactobacillus</taxon>
    </lineage>
</organism>
<dbReference type="EMBL" id="JBHTOI010000043">
    <property type="protein sequence ID" value="MFD1418645.1"/>
    <property type="molecule type" value="Genomic_DNA"/>
</dbReference>
<feature type="transmembrane region" description="Helical" evidence="8">
    <location>
        <begin position="353"/>
        <end position="371"/>
    </location>
</feature>
<keyword evidence="3" id="KW-0813">Transport</keyword>
<feature type="transmembrane region" description="Helical" evidence="8">
    <location>
        <begin position="262"/>
        <end position="284"/>
    </location>
</feature>
<evidence type="ECO:0000313" key="11">
    <source>
        <dbReference type="Proteomes" id="UP001597251"/>
    </source>
</evidence>
<evidence type="ECO:0000256" key="4">
    <source>
        <dbReference type="ARBA" id="ARBA00022475"/>
    </source>
</evidence>
<feature type="transmembrane region" description="Helical" evidence="8">
    <location>
        <begin position="296"/>
        <end position="313"/>
    </location>
</feature>
<comment type="subcellular location">
    <subcellularLocation>
        <location evidence="1">Cell membrane</location>
        <topology evidence="1">Multi-pass membrane protein</topology>
    </subcellularLocation>
</comment>
<evidence type="ECO:0000256" key="2">
    <source>
        <dbReference type="ARBA" id="ARBA00007783"/>
    </source>
</evidence>
<proteinExistence type="inferred from homology"/>
<evidence type="ECO:0000256" key="1">
    <source>
        <dbReference type="ARBA" id="ARBA00004651"/>
    </source>
</evidence>
<comment type="caution">
    <text evidence="10">The sequence shown here is derived from an EMBL/GenBank/DDBJ whole genome shotgun (WGS) entry which is preliminary data.</text>
</comment>
<name>A0ABW4BV56_9LACO</name>
<keyword evidence="11" id="KW-1185">Reference proteome</keyword>
<dbReference type="PROSITE" id="PS51012">
    <property type="entry name" value="ABC_TM2"/>
    <property type="match status" value="1"/>
</dbReference>
<keyword evidence="7 8" id="KW-0472">Membrane</keyword>
<feature type="transmembrane region" description="Helical" evidence="8">
    <location>
        <begin position="184"/>
        <end position="206"/>
    </location>
</feature>
<keyword evidence="4" id="KW-1003">Cell membrane</keyword>
<dbReference type="PANTHER" id="PTHR30294:SF38">
    <property type="entry name" value="TRANSPORT PERMEASE PROTEIN"/>
    <property type="match status" value="1"/>
</dbReference>
<keyword evidence="6 8" id="KW-1133">Transmembrane helix</keyword>
<evidence type="ECO:0000313" key="10">
    <source>
        <dbReference type="EMBL" id="MFD1418645.1"/>
    </source>
</evidence>
<feature type="domain" description="ABC transmembrane type-2" evidence="9">
    <location>
        <begin position="134"/>
        <end position="374"/>
    </location>
</feature>
<evidence type="ECO:0000259" key="9">
    <source>
        <dbReference type="PROSITE" id="PS51012"/>
    </source>
</evidence>
<keyword evidence="5 8" id="KW-0812">Transmembrane</keyword>
<sequence length="377" mass="41511">MRIISIMNRVLKELFRDKRTLALMFLAPVLILLLMSFIFNSNSSTNVDIATVSMPSSISKNLDQTKHVNVTKYSTKKAANKALKDDKVDAIIQQKGNDYDLTYANTDSTKTAAVKMAFKNSMTTTTISTLKSKLTVASTALAKVQSQMPTATTSTAQKKQASTTPKITNHYVYGDSDTGFFDKILPILMGFFVFFFVFLISGMALLKERTSGTLDRLLATPVKRQDIVFGYMASYGILAVIQTIIIVMVTVWLLGIQVVGNIFNVILVNLILALVALAFGILVSTFANSEFQMMQFIPILVIPQVFFSGIIPLDSMAGWVRDISYIIPIKYSGDAAARVIMQGDGLSSLGLDIGVLFIFLVVLTILNVVGLKRYRKV</sequence>
<protein>
    <submittedName>
        <fullName evidence="10">ABC transporter permease</fullName>
    </submittedName>
</protein>
<accession>A0ABW4BV56</accession>
<feature type="transmembrane region" description="Helical" evidence="8">
    <location>
        <begin position="21"/>
        <end position="39"/>
    </location>
</feature>
<dbReference type="InterPro" id="IPR013525">
    <property type="entry name" value="ABC2_TM"/>
</dbReference>
<evidence type="ECO:0000256" key="5">
    <source>
        <dbReference type="ARBA" id="ARBA00022692"/>
    </source>
</evidence>
<dbReference type="PANTHER" id="PTHR30294">
    <property type="entry name" value="MEMBRANE COMPONENT OF ABC TRANSPORTER YHHJ-RELATED"/>
    <property type="match status" value="1"/>
</dbReference>
<dbReference type="Proteomes" id="UP001597251">
    <property type="component" value="Unassembled WGS sequence"/>
</dbReference>
<dbReference type="Pfam" id="PF12698">
    <property type="entry name" value="ABC2_membrane_3"/>
    <property type="match status" value="1"/>
</dbReference>
<reference evidence="11" key="1">
    <citation type="journal article" date="2019" name="Int. J. Syst. Evol. Microbiol.">
        <title>The Global Catalogue of Microorganisms (GCM) 10K type strain sequencing project: providing services to taxonomists for standard genome sequencing and annotation.</title>
        <authorList>
            <consortium name="The Broad Institute Genomics Platform"/>
            <consortium name="The Broad Institute Genome Sequencing Center for Infectious Disease"/>
            <person name="Wu L."/>
            <person name="Ma J."/>
        </authorList>
    </citation>
    <scope>NUCLEOTIDE SEQUENCE [LARGE SCALE GENOMIC DNA]</scope>
    <source>
        <strain evidence="11">CCM 8936</strain>
    </source>
</reference>
<evidence type="ECO:0000256" key="8">
    <source>
        <dbReference type="SAM" id="Phobius"/>
    </source>
</evidence>
<dbReference type="InterPro" id="IPR047817">
    <property type="entry name" value="ABC2_TM_bact-type"/>
</dbReference>
<dbReference type="InterPro" id="IPR051449">
    <property type="entry name" value="ABC-2_transporter_component"/>
</dbReference>
<evidence type="ECO:0000256" key="3">
    <source>
        <dbReference type="ARBA" id="ARBA00022448"/>
    </source>
</evidence>